<dbReference type="AlphaFoldDB" id="A0A8S3XIR2"/>
<dbReference type="Proteomes" id="UP000691718">
    <property type="component" value="Unassembled WGS sequence"/>
</dbReference>
<reference evidence="1" key="1">
    <citation type="submission" date="2021-04" db="EMBL/GenBank/DDBJ databases">
        <authorList>
            <person name="Tunstrom K."/>
        </authorList>
    </citation>
    <scope>NUCLEOTIDE SEQUENCE</scope>
</reference>
<evidence type="ECO:0000313" key="2">
    <source>
        <dbReference type="Proteomes" id="UP000691718"/>
    </source>
</evidence>
<dbReference type="EMBL" id="CAJQZP010001124">
    <property type="protein sequence ID" value="CAG5017307.1"/>
    <property type="molecule type" value="Genomic_DNA"/>
</dbReference>
<protein>
    <submittedName>
        <fullName evidence="1">(apollo) hypothetical protein</fullName>
    </submittedName>
</protein>
<organism evidence="1 2">
    <name type="scientific">Parnassius apollo</name>
    <name type="common">Apollo butterfly</name>
    <name type="synonym">Papilio apollo</name>
    <dbReference type="NCBI Taxonomy" id="110799"/>
    <lineage>
        <taxon>Eukaryota</taxon>
        <taxon>Metazoa</taxon>
        <taxon>Ecdysozoa</taxon>
        <taxon>Arthropoda</taxon>
        <taxon>Hexapoda</taxon>
        <taxon>Insecta</taxon>
        <taxon>Pterygota</taxon>
        <taxon>Neoptera</taxon>
        <taxon>Endopterygota</taxon>
        <taxon>Lepidoptera</taxon>
        <taxon>Glossata</taxon>
        <taxon>Ditrysia</taxon>
        <taxon>Papilionoidea</taxon>
        <taxon>Papilionidae</taxon>
        <taxon>Parnassiinae</taxon>
        <taxon>Parnassini</taxon>
        <taxon>Parnassius</taxon>
        <taxon>Parnassius</taxon>
    </lineage>
</organism>
<comment type="caution">
    <text evidence="1">The sequence shown here is derived from an EMBL/GenBank/DDBJ whole genome shotgun (WGS) entry which is preliminary data.</text>
</comment>
<proteinExistence type="predicted"/>
<dbReference type="OrthoDB" id="7399240at2759"/>
<keyword evidence="2" id="KW-1185">Reference proteome</keyword>
<gene>
    <name evidence="1" type="ORF">PAPOLLO_LOCUS16649</name>
</gene>
<accession>A0A8S3XIR2</accession>
<name>A0A8S3XIR2_PARAO</name>
<evidence type="ECO:0000313" key="1">
    <source>
        <dbReference type="EMBL" id="CAG5017307.1"/>
    </source>
</evidence>
<sequence length="325" mass="38286">KPFNLPSTKEIDPRHSYADEKFEKLQDYYSYMNGRIKEPHNPAERREILEIAQKKLFSFIDTHIKDLKRLLFETDMALMSMVLLKLNKKMDTSEAKIKSTQAKIPFGLYASPEFKCLGTSYYIASAHNQEDAQMILSSERKPHCYTFRACSDDTVLALLEESDVDFSSDNDTQDPIYNEPTEIATQERRRCVCVFWFLSPPFGNHVRWSARRTVPGERPQPRINPREEFPESVEYEPKVSYWCGPYRYFLPATTDIRCIFSIFSMNFVLRFGYDGVTYKSSDLSFMYQNGQVFYTDEPWAGMSCWNWACKWRHNQNQRSNEFFVN</sequence>
<feature type="non-terminal residue" evidence="1">
    <location>
        <position position="1"/>
    </location>
</feature>